<evidence type="ECO:0000313" key="2">
    <source>
        <dbReference type="Proteomes" id="UP000199365"/>
    </source>
</evidence>
<protein>
    <submittedName>
        <fullName evidence="1">Uncharacterized protein</fullName>
    </submittedName>
</protein>
<proteinExistence type="predicted"/>
<organism evidence="1 2">
    <name type="scientific">Paraburkholderia tuberum</name>
    <dbReference type="NCBI Taxonomy" id="157910"/>
    <lineage>
        <taxon>Bacteria</taxon>
        <taxon>Pseudomonadati</taxon>
        <taxon>Pseudomonadota</taxon>
        <taxon>Betaproteobacteria</taxon>
        <taxon>Burkholderiales</taxon>
        <taxon>Burkholderiaceae</taxon>
        <taxon>Paraburkholderia</taxon>
    </lineage>
</organism>
<dbReference type="STRING" id="157910.SAMN05445850_8537"/>
<gene>
    <name evidence="1" type="ORF">SAMN05445850_8537</name>
</gene>
<name>A0A1H1KL25_9BURK</name>
<accession>A0A1H1KL25</accession>
<dbReference type="Proteomes" id="UP000199365">
    <property type="component" value="Unassembled WGS sequence"/>
</dbReference>
<sequence>MAPHSEKSEFPLSATLRGKVAALKALMPALAIAVTGLAASAPGVATERGAHIGWTVHQPTRFIVSGVLRQDGTSDVIKPVHGIVTADDSEAAVSAFSQTTRRQYPGYTLIATLASPVPAAGTCENSI</sequence>
<dbReference type="AlphaFoldDB" id="A0A1H1KL25"/>
<dbReference type="RefSeq" id="WP_244144997.1">
    <property type="nucleotide sequence ID" value="NZ_FNKX01000005.1"/>
</dbReference>
<dbReference type="EMBL" id="FNKX01000005">
    <property type="protein sequence ID" value="SDR62964.1"/>
    <property type="molecule type" value="Genomic_DNA"/>
</dbReference>
<keyword evidence="2" id="KW-1185">Reference proteome</keyword>
<evidence type="ECO:0000313" key="1">
    <source>
        <dbReference type="EMBL" id="SDR62964.1"/>
    </source>
</evidence>
<reference evidence="2" key="1">
    <citation type="submission" date="2016-10" db="EMBL/GenBank/DDBJ databases">
        <authorList>
            <person name="Varghese N."/>
            <person name="Submissions S."/>
        </authorList>
    </citation>
    <scope>NUCLEOTIDE SEQUENCE [LARGE SCALE GENOMIC DNA]</scope>
    <source>
        <strain evidence="2">DUS833</strain>
    </source>
</reference>